<accession>D3PU01</accession>
<reference evidence="1 2" key="1">
    <citation type="journal article" date="2009" name="Stand. Genomic Sci.">
        <title>Complete genome sequence of Stackebrandtia nassauensis type strain (LLR-40K-21).</title>
        <authorList>
            <person name="Munk C."/>
            <person name="Lapidus A."/>
            <person name="Copeland A."/>
            <person name="Jando M."/>
            <person name="Mayilraj S."/>
            <person name="Glavina Del Rio T."/>
            <person name="Nolan M."/>
            <person name="Chen F."/>
            <person name="Lucas S."/>
            <person name="Tice H."/>
            <person name="Cheng J.F."/>
            <person name="Han C."/>
            <person name="Detter J.C."/>
            <person name="Bruce D."/>
            <person name="Goodwin L."/>
            <person name="Chain P."/>
            <person name="Pitluck S."/>
            <person name="Goker M."/>
            <person name="Ovchinikova G."/>
            <person name="Pati A."/>
            <person name="Ivanova N."/>
            <person name="Mavromatis K."/>
            <person name="Chen A."/>
            <person name="Palaniappan K."/>
            <person name="Land M."/>
            <person name="Hauser L."/>
            <person name="Chang Y.J."/>
            <person name="Jeffries C.D."/>
            <person name="Bristow J."/>
            <person name="Eisen J.A."/>
            <person name="Markowitz V."/>
            <person name="Hugenholtz P."/>
            <person name="Kyrpides N.C."/>
            <person name="Klenk H.P."/>
        </authorList>
    </citation>
    <scope>NUCLEOTIDE SEQUENCE [LARGE SCALE GENOMIC DNA]</scope>
    <source>
        <strain evidence="2">DSM 44728 / CIP 108903 / NRRL B-16338 / NBRC 102104 / LLR-40K-21</strain>
    </source>
</reference>
<keyword evidence="2" id="KW-1185">Reference proteome</keyword>
<dbReference type="eggNOG" id="ENOG5031VJC">
    <property type="taxonomic scope" value="Bacteria"/>
</dbReference>
<evidence type="ECO:0000313" key="2">
    <source>
        <dbReference type="Proteomes" id="UP000000844"/>
    </source>
</evidence>
<dbReference type="RefSeq" id="WP_013016518.1">
    <property type="nucleotide sequence ID" value="NC_013947.1"/>
</dbReference>
<dbReference type="KEGG" id="sna:Snas_1237"/>
<dbReference type="Proteomes" id="UP000000844">
    <property type="component" value="Chromosome"/>
</dbReference>
<proteinExistence type="predicted"/>
<dbReference type="STRING" id="446470.Snas_1237"/>
<protein>
    <submittedName>
        <fullName evidence="1">Uncharacterized protein</fullName>
    </submittedName>
</protein>
<sequence length="49" mass="5854">MSLGRKLQHFLRSPQGQKAVHRVKRELAKPHNQHKLKRLIAKLSGRRYR</sequence>
<name>D3PU01_STANL</name>
<gene>
    <name evidence="1" type="ordered locus">Snas_1237</name>
</gene>
<dbReference type="EMBL" id="CP001778">
    <property type="protein sequence ID" value="ADD40947.1"/>
    <property type="molecule type" value="Genomic_DNA"/>
</dbReference>
<dbReference type="HOGENOM" id="CLU_202636_2_0_11"/>
<organism evidence="1 2">
    <name type="scientific">Stackebrandtia nassauensis (strain DSM 44728 / CIP 108903 / NRRL B-16338 / NBRC 102104 / LLR-40K-21)</name>
    <dbReference type="NCBI Taxonomy" id="446470"/>
    <lineage>
        <taxon>Bacteria</taxon>
        <taxon>Bacillati</taxon>
        <taxon>Actinomycetota</taxon>
        <taxon>Actinomycetes</taxon>
        <taxon>Glycomycetales</taxon>
        <taxon>Glycomycetaceae</taxon>
        <taxon>Stackebrandtia</taxon>
    </lineage>
</organism>
<evidence type="ECO:0000313" key="1">
    <source>
        <dbReference type="EMBL" id="ADD40947.1"/>
    </source>
</evidence>
<dbReference type="AlphaFoldDB" id="D3PU01"/>